<protein>
    <recommendedName>
        <fullName evidence="5">EGF-like domain-containing protein</fullName>
    </recommendedName>
</protein>
<dbReference type="AlphaFoldDB" id="A0AAN8JRJ2"/>
<comment type="caution">
    <text evidence="3">The sequence shown here is derived from an EMBL/GenBank/DDBJ whole genome shotgun (WGS) entry which is preliminary data.</text>
</comment>
<keyword evidence="4" id="KW-1185">Reference proteome</keyword>
<keyword evidence="2" id="KW-1133">Transmembrane helix</keyword>
<dbReference type="InterPro" id="IPR042635">
    <property type="entry name" value="MEGF10/SREC1/2-like"/>
</dbReference>
<feature type="transmembrane region" description="Helical" evidence="2">
    <location>
        <begin position="76"/>
        <end position="100"/>
    </location>
</feature>
<name>A0AAN8JRJ2_PATCE</name>
<sequence>MTGDCINGCLPGKIGSNCSKDCEEGSYGENCNMRCGNCFDETPCDVITGSCTLVGCADFFQGLTCHQRIPPSSSPVIYIVISIFCGVLGTAAAFLTYYFYKKSRQMNKQNGEVVLHCVDGDKDINPTSSTTNDAVTTGYGDITSNTHNVDYENQLFDTGDNTRNVLVH</sequence>
<dbReference type="GO" id="GO:0005044">
    <property type="term" value="F:scavenger receptor activity"/>
    <property type="evidence" value="ECO:0007669"/>
    <property type="project" value="InterPro"/>
</dbReference>
<accession>A0AAN8JRJ2</accession>
<evidence type="ECO:0000313" key="3">
    <source>
        <dbReference type="EMBL" id="KAK6180213.1"/>
    </source>
</evidence>
<evidence type="ECO:0008006" key="5">
    <source>
        <dbReference type="Google" id="ProtNLM"/>
    </source>
</evidence>
<keyword evidence="2" id="KW-0812">Transmembrane</keyword>
<reference evidence="3 4" key="1">
    <citation type="submission" date="2024-01" db="EMBL/GenBank/DDBJ databases">
        <title>The genome of the rayed Mediterranean limpet Patella caerulea (Linnaeus, 1758).</title>
        <authorList>
            <person name="Anh-Thu Weber A."/>
            <person name="Halstead-Nussloch G."/>
        </authorList>
    </citation>
    <scope>NUCLEOTIDE SEQUENCE [LARGE SCALE GENOMIC DNA]</scope>
    <source>
        <strain evidence="3">AATW-2023a</strain>
        <tissue evidence="3">Whole specimen</tissue>
    </source>
</reference>
<evidence type="ECO:0000256" key="2">
    <source>
        <dbReference type="SAM" id="Phobius"/>
    </source>
</evidence>
<proteinExistence type="predicted"/>
<dbReference type="PANTHER" id="PTHR24043:SF8">
    <property type="entry name" value="EGF-LIKE DOMAIN-CONTAINING PROTEIN"/>
    <property type="match status" value="1"/>
</dbReference>
<evidence type="ECO:0000256" key="1">
    <source>
        <dbReference type="ARBA" id="ARBA00022536"/>
    </source>
</evidence>
<dbReference type="EMBL" id="JAZGQO010000008">
    <property type="protein sequence ID" value="KAK6180213.1"/>
    <property type="molecule type" value="Genomic_DNA"/>
</dbReference>
<keyword evidence="1" id="KW-0245">EGF-like domain</keyword>
<keyword evidence="2" id="KW-0472">Membrane</keyword>
<organism evidence="3 4">
    <name type="scientific">Patella caerulea</name>
    <name type="common">Rayed Mediterranean limpet</name>
    <dbReference type="NCBI Taxonomy" id="87958"/>
    <lineage>
        <taxon>Eukaryota</taxon>
        <taxon>Metazoa</taxon>
        <taxon>Spiralia</taxon>
        <taxon>Lophotrochozoa</taxon>
        <taxon>Mollusca</taxon>
        <taxon>Gastropoda</taxon>
        <taxon>Patellogastropoda</taxon>
        <taxon>Patelloidea</taxon>
        <taxon>Patellidae</taxon>
        <taxon>Patella</taxon>
    </lineage>
</organism>
<dbReference type="PANTHER" id="PTHR24043">
    <property type="entry name" value="SCAVENGER RECEPTOR CLASS F"/>
    <property type="match status" value="1"/>
</dbReference>
<evidence type="ECO:0000313" key="4">
    <source>
        <dbReference type="Proteomes" id="UP001347796"/>
    </source>
</evidence>
<gene>
    <name evidence="3" type="ORF">SNE40_012405</name>
</gene>
<dbReference type="Gene3D" id="2.170.300.10">
    <property type="entry name" value="Tie2 ligand-binding domain superfamily"/>
    <property type="match status" value="1"/>
</dbReference>
<dbReference type="Proteomes" id="UP001347796">
    <property type="component" value="Unassembled WGS sequence"/>
</dbReference>